<reference evidence="17 18" key="1">
    <citation type="submission" date="2019-07" db="EMBL/GenBank/DDBJ databases">
        <title>Whole genome shotgun sequence of Reyranella soli NBRC 108950.</title>
        <authorList>
            <person name="Hosoyama A."/>
            <person name="Uohara A."/>
            <person name="Ohji S."/>
            <person name="Ichikawa N."/>
        </authorList>
    </citation>
    <scope>NUCLEOTIDE SEQUENCE [LARGE SCALE GENOMIC DNA]</scope>
    <source>
        <strain evidence="17 18">NBRC 108950</strain>
    </source>
</reference>
<evidence type="ECO:0000256" key="14">
    <source>
        <dbReference type="ARBA" id="ARBA00023288"/>
    </source>
</evidence>
<feature type="domain" description="SLBB" evidence="16">
    <location>
        <begin position="222"/>
        <end position="308"/>
    </location>
</feature>
<proteinExistence type="inferred from homology"/>
<feature type="domain" description="Polysaccharide export protein N-terminal" evidence="15">
    <location>
        <begin position="46"/>
        <end position="129"/>
    </location>
</feature>
<keyword evidence="8" id="KW-0625">Polysaccharide transport</keyword>
<organism evidence="17 18">
    <name type="scientific">Reyranella soli</name>
    <dbReference type="NCBI Taxonomy" id="1230389"/>
    <lineage>
        <taxon>Bacteria</taxon>
        <taxon>Pseudomonadati</taxon>
        <taxon>Pseudomonadota</taxon>
        <taxon>Alphaproteobacteria</taxon>
        <taxon>Hyphomicrobiales</taxon>
        <taxon>Reyranellaceae</taxon>
        <taxon>Reyranella</taxon>
    </lineage>
</organism>
<evidence type="ECO:0000256" key="6">
    <source>
        <dbReference type="ARBA" id="ARBA00022692"/>
    </source>
</evidence>
<dbReference type="Pfam" id="PF22461">
    <property type="entry name" value="SLBB_2"/>
    <property type="match status" value="2"/>
</dbReference>
<evidence type="ECO:0000256" key="13">
    <source>
        <dbReference type="ARBA" id="ARBA00023237"/>
    </source>
</evidence>
<dbReference type="Proteomes" id="UP000321058">
    <property type="component" value="Unassembled WGS sequence"/>
</dbReference>
<evidence type="ECO:0000256" key="11">
    <source>
        <dbReference type="ARBA" id="ARBA00023136"/>
    </source>
</evidence>
<evidence type="ECO:0000256" key="4">
    <source>
        <dbReference type="ARBA" id="ARBA00022452"/>
    </source>
</evidence>
<dbReference type="GO" id="GO:0015288">
    <property type="term" value="F:porin activity"/>
    <property type="evidence" value="ECO:0007669"/>
    <property type="project" value="UniProtKB-KW"/>
</dbReference>
<evidence type="ECO:0000256" key="12">
    <source>
        <dbReference type="ARBA" id="ARBA00023139"/>
    </source>
</evidence>
<dbReference type="GO" id="GO:0009279">
    <property type="term" value="C:cell outer membrane"/>
    <property type="evidence" value="ECO:0007669"/>
    <property type="project" value="UniProtKB-SubCell"/>
</dbReference>
<keyword evidence="4" id="KW-1134">Transmembrane beta strand</keyword>
<dbReference type="InterPro" id="IPR049712">
    <property type="entry name" value="Poly_export"/>
</dbReference>
<comment type="caution">
    <text evidence="17">The sequence shown here is derived from an EMBL/GenBank/DDBJ whole genome shotgun (WGS) entry which is preliminary data.</text>
</comment>
<dbReference type="GO" id="GO:0015159">
    <property type="term" value="F:polysaccharide transmembrane transporter activity"/>
    <property type="evidence" value="ECO:0007669"/>
    <property type="project" value="InterPro"/>
</dbReference>
<comment type="subcellular location">
    <subcellularLocation>
        <location evidence="1">Cell outer membrane</location>
        <topology evidence="1">Multi-pass membrane protein</topology>
    </subcellularLocation>
</comment>
<dbReference type="Gene3D" id="3.10.560.10">
    <property type="entry name" value="Outer membrane lipoprotein wza domain like"/>
    <property type="match status" value="2"/>
</dbReference>
<keyword evidence="6" id="KW-0812">Transmembrane</keyword>
<evidence type="ECO:0000256" key="2">
    <source>
        <dbReference type="ARBA" id="ARBA00009450"/>
    </source>
</evidence>
<evidence type="ECO:0000259" key="16">
    <source>
        <dbReference type="Pfam" id="PF22461"/>
    </source>
</evidence>
<evidence type="ECO:0000313" key="17">
    <source>
        <dbReference type="EMBL" id="GEP56300.1"/>
    </source>
</evidence>
<keyword evidence="7" id="KW-0732">Signal</keyword>
<sequence length="343" mass="36873">MGGAQTTSTEALPFDVIDLTPTTVVAYRQAPTPDKPTNMTSSLSPAQPLTVAPGDSLKVRIFERYGGNIFPTIQGQSADLGIQRVGADGSIKVPVVGTVQVAGLDLNQIERKIIQQLGTQVQEPEVIVEFDAPRTHTVMVSGDVKNPGRVSMLEDVRSVVDAINKAGGPIASPTGSANQLQVVVRRNGQVILTSQFSDLLAGSDIAVQKGDEIVVRPNSRIFTVLGAVLKSGNVEMSKHNLTLLEALGQVGGLNDVRANKTGVYVFRMGDLETNPTARGRVFRLDLFQPVSIFVAQQFGLQPRDVIYVTNAPLYEYDKILTSIYRTFSIIGIARGNIPLTSTF</sequence>
<gene>
    <name evidence="17" type="primary">wza_1</name>
    <name evidence="17" type="ORF">RSO01_34660</name>
</gene>
<dbReference type="Pfam" id="PF02563">
    <property type="entry name" value="Poly_export"/>
    <property type="match status" value="1"/>
</dbReference>
<evidence type="ECO:0000256" key="1">
    <source>
        <dbReference type="ARBA" id="ARBA00004571"/>
    </source>
</evidence>
<dbReference type="Gene3D" id="3.30.1950.10">
    <property type="entry name" value="wza like domain"/>
    <property type="match status" value="1"/>
</dbReference>
<evidence type="ECO:0000256" key="5">
    <source>
        <dbReference type="ARBA" id="ARBA00022597"/>
    </source>
</evidence>
<accession>A0A512NBH1</accession>
<keyword evidence="11" id="KW-0472">Membrane</keyword>
<evidence type="ECO:0000256" key="7">
    <source>
        <dbReference type="ARBA" id="ARBA00022729"/>
    </source>
</evidence>
<keyword evidence="13" id="KW-0998">Cell outer membrane</keyword>
<dbReference type="EMBL" id="BKAJ01000061">
    <property type="protein sequence ID" value="GEP56300.1"/>
    <property type="molecule type" value="Genomic_DNA"/>
</dbReference>
<keyword evidence="9" id="KW-0406">Ion transport</keyword>
<evidence type="ECO:0000256" key="9">
    <source>
        <dbReference type="ARBA" id="ARBA00023065"/>
    </source>
</evidence>
<keyword evidence="5" id="KW-0762">Sugar transport</keyword>
<dbReference type="GO" id="GO:0006811">
    <property type="term" value="P:monoatomic ion transport"/>
    <property type="evidence" value="ECO:0007669"/>
    <property type="project" value="UniProtKB-KW"/>
</dbReference>
<dbReference type="AlphaFoldDB" id="A0A512NBH1"/>
<keyword evidence="14" id="KW-0449">Lipoprotein</keyword>
<keyword evidence="10" id="KW-0626">Porin</keyword>
<dbReference type="PANTHER" id="PTHR33619:SF3">
    <property type="entry name" value="POLYSACCHARIDE EXPORT PROTEIN GFCE-RELATED"/>
    <property type="match status" value="1"/>
</dbReference>
<evidence type="ECO:0000256" key="8">
    <source>
        <dbReference type="ARBA" id="ARBA00023047"/>
    </source>
</evidence>
<protein>
    <submittedName>
        <fullName evidence="17">Capsular polysaccharide export protein</fullName>
    </submittedName>
</protein>
<name>A0A512NBH1_9HYPH</name>
<evidence type="ECO:0000256" key="10">
    <source>
        <dbReference type="ARBA" id="ARBA00023114"/>
    </source>
</evidence>
<comment type="similarity">
    <text evidence="2">Belongs to the BexD/CtrA/VexA family.</text>
</comment>
<keyword evidence="12" id="KW-0564">Palmitate</keyword>
<evidence type="ECO:0000259" key="15">
    <source>
        <dbReference type="Pfam" id="PF02563"/>
    </source>
</evidence>
<evidence type="ECO:0000256" key="3">
    <source>
        <dbReference type="ARBA" id="ARBA00022448"/>
    </source>
</evidence>
<dbReference type="GO" id="GO:0046930">
    <property type="term" value="C:pore complex"/>
    <property type="evidence" value="ECO:0007669"/>
    <property type="project" value="UniProtKB-KW"/>
</dbReference>
<dbReference type="PANTHER" id="PTHR33619">
    <property type="entry name" value="POLYSACCHARIDE EXPORT PROTEIN GFCE-RELATED"/>
    <property type="match status" value="1"/>
</dbReference>
<feature type="domain" description="SLBB" evidence="16">
    <location>
        <begin position="138"/>
        <end position="215"/>
    </location>
</feature>
<keyword evidence="3" id="KW-0813">Transport</keyword>
<dbReference type="InterPro" id="IPR003715">
    <property type="entry name" value="Poly_export_N"/>
</dbReference>
<keyword evidence="18" id="KW-1185">Reference proteome</keyword>
<dbReference type="InterPro" id="IPR054765">
    <property type="entry name" value="SLBB_dom"/>
</dbReference>
<evidence type="ECO:0000313" key="18">
    <source>
        <dbReference type="Proteomes" id="UP000321058"/>
    </source>
</evidence>